<evidence type="ECO:0008006" key="4">
    <source>
        <dbReference type="Google" id="ProtNLM"/>
    </source>
</evidence>
<evidence type="ECO:0000313" key="2">
    <source>
        <dbReference type="EMBL" id="VDN48783.1"/>
    </source>
</evidence>
<dbReference type="AlphaFoldDB" id="A0A3P7PFF8"/>
<dbReference type="OrthoDB" id="1956119at2"/>
<gene>
    <name evidence="2" type="ORF">PATL70BA_2876</name>
</gene>
<organism evidence="2 3">
    <name type="scientific">Petrocella atlantisensis</name>
    <dbReference type="NCBI Taxonomy" id="2173034"/>
    <lineage>
        <taxon>Bacteria</taxon>
        <taxon>Bacillati</taxon>
        <taxon>Bacillota</taxon>
        <taxon>Clostridia</taxon>
        <taxon>Lachnospirales</taxon>
        <taxon>Vallitaleaceae</taxon>
        <taxon>Petrocella</taxon>
    </lineage>
</organism>
<keyword evidence="3" id="KW-1185">Reference proteome</keyword>
<evidence type="ECO:0000313" key="3">
    <source>
        <dbReference type="Proteomes" id="UP000279029"/>
    </source>
</evidence>
<feature type="transmembrane region" description="Helical" evidence="1">
    <location>
        <begin position="53"/>
        <end position="78"/>
    </location>
</feature>
<sequence length="79" mass="8546">MKINKDTEIYGQTATLIGSVGLLSWLIPLFGFIVNTVAIGLGLYAVEDDRDGLAWVGIIFGGMGLILTMLRSGLVYYYG</sequence>
<protein>
    <recommendedName>
        <fullName evidence="4">DUF4190 domain-containing protein</fullName>
    </recommendedName>
</protein>
<proteinExistence type="predicted"/>
<reference evidence="2 3" key="1">
    <citation type="submission" date="2018-09" db="EMBL/GenBank/DDBJ databases">
        <authorList>
            <person name="Postec A."/>
        </authorList>
    </citation>
    <scope>NUCLEOTIDE SEQUENCE [LARGE SCALE GENOMIC DNA]</scope>
    <source>
        <strain evidence="2">70B-A</strain>
    </source>
</reference>
<keyword evidence="1" id="KW-0472">Membrane</keyword>
<keyword evidence="1" id="KW-1133">Transmembrane helix</keyword>
<dbReference type="KEGG" id="cbar:PATL70BA_2876"/>
<dbReference type="Proteomes" id="UP000279029">
    <property type="component" value="Chromosome"/>
</dbReference>
<evidence type="ECO:0000256" key="1">
    <source>
        <dbReference type="SAM" id="Phobius"/>
    </source>
</evidence>
<keyword evidence="1" id="KW-0812">Transmembrane</keyword>
<name>A0A3P7PFF8_9FIRM</name>
<dbReference type="RefSeq" id="WP_125137865.1">
    <property type="nucleotide sequence ID" value="NZ_LR130778.1"/>
</dbReference>
<dbReference type="EMBL" id="LR130778">
    <property type="protein sequence ID" value="VDN48783.1"/>
    <property type="molecule type" value="Genomic_DNA"/>
</dbReference>
<accession>A0A3P7PFF8</accession>
<feature type="transmembrane region" description="Helical" evidence="1">
    <location>
        <begin position="25"/>
        <end position="46"/>
    </location>
</feature>